<sequence length="720" mass="73116">MSRPPTDEGTERAGRLDTFAALDDRLDDLARRVGRAVFGDRAGLALFLGALCFFALFWRVETLSNDNFANLNALVALAEGQFHVPGIAFGPSSGETPGMRYVDGRRVADNYGLVLLSLPALLFLRGAALVVDLGVAFAALWSCGLLAVVVLVGGEVGRGREAKFVGAGVALVAFLANLAVATPFPTRWLPLVALQATTAVAAALTAVVCYRLGCAVADRRVGHFAGVAAAAATPVGFWAVGPKQHAVTALFVTTALYALYRSRGAPTVRGETRFRAVAYACIGLTAWQHAGEALLLALALVPVDLATARRTDIRGLSVVAAALAVSALPFLATNAAVAGDPLQPLKLLPHYHGQELAGVDAGVGGTGGAGEIGGADGTGGGGADGAGAGAGATDGSNTPNGDSASVRSATGPLGAAFGAFGTLAAGLSAAVGLVDQGVSTVASRGERSLAAITDPDQVAAVFLRSGYVASLRTGEDAAINLSVLESMPLLAALAALPAAALRRLSRRGDRSGAALASRADGGVARPAASRAAVVGERLRASWQGRTRRPARTADAFAVAYTLVLLATTFDGLPMHHMLTVRYLHALYPLGLYGVLRSASVREAVSARPRRLTGAYLVAVAGGLAWYAAAFALLGPSLGEAVQLHGTVAFAVAVAAGGWAVLAGGDRLDASTRRSVGAVVLGVAAASTTTYLLVAGGLFSTTGRYLLPLSRPLLGTLFSVF</sequence>
<proteinExistence type="predicted"/>
<feature type="transmembrane region" description="Helical" evidence="2">
    <location>
        <begin position="643"/>
        <end position="663"/>
    </location>
</feature>
<protein>
    <submittedName>
        <fullName evidence="3">Uncharacterized protein</fullName>
    </submittedName>
</protein>
<name>A0ABD5P8B1_9EURY</name>
<feature type="transmembrane region" description="Helical" evidence="2">
    <location>
        <begin position="42"/>
        <end position="60"/>
    </location>
</feature>
<feature type="transmembrane region" description="Helical" evidence="2">
    <location>
        <begin position="675"/>
        <end position="698"/>
    </location>
</feature>
<feature type="transmembrane region" description="Helical" evidence="2">
    <location>
        <begin position="578"/>
        <end position="595"/>
    </location>
</feature>
<organism evidence="3 4">
    <name type="scientific">Halobium salinum</name>
    <dbReference type="NCBI Taxonomy" id="1364940"/>
    <lineage>
        <taxon>Archaea</taxon>
        <taxon>Methanobacteriati</taxon>
        <taxon>Methanobacteriota</taxon>
        <taxon>Stenosarchaea group</taxon>
        <taxon>Halobacteria</taxon>
        <taxon>Halobacteriales</taxon>
        <taxon>Haloferacaceae</taxon>
        <taxon>Halobium</taxon>
    </lineage>
</organism>
<keyword evidence="4" id="KW-1185">Reference proteome</keyword>
<feature type="transmembrane region" description="Helical" evidence="2">
    <location>
        <begin position="188"/>
        <end position="209"/>
    </location>
</feature>
<evidence type="ECO:0000313" key="3">
    <source>
        <dbReference type="EMBL" id="MFC4356903.1"/>
    </source>
</evidence>
<feature type="transmembrane region" description="Helical" evidence="2">
    <location>
        <begin position="164"/>
        <end position="182"/>
    </location>
</feature>
<feature type="transmembrane region" description="Helical" evidence="2">
    <location>
        <begin position="133"/>
        <end position="152"/>
    </location>
</feature>
<feature type="transmembrane region" description="Helical" evidence="2">
    <location>
        <begin position="221"/>
        <end position="240"/>
    </location>
</feature>
<reference evidence="3 4" key="1">
    <citation type="journal article" date="2019" name="Int. J. Syst. Evol. Microbiol.">
        <title>The Global Catalogue of Microorganisms (GCM) 10K type strain sequencing project: providing services to taxonomists for standard genome sequencing and annotation.</title>
        <authorList>
            <consortium name="The Broad Institute Genomics Platform"/>
            <consortium name="The Broad Institute Genome Sequencing Center for Infectious Disease"/>
            <person name="Wu L."/>
            <person name="Ma J."/>
        </authorList>
    </citation>
    <scope>NUCLEOTIDE SEQUENCE [LARGE SCALE GENOMIC DNA]</scope>
    <source>
        <strain evidence="3 4">CGMCC 1.12553</strain>
    </source>
</reference>
<keyword evidence="2" id="KW-0472">Membrane</keyword>
<accession>A0ABD5P8B1</accession>
<evidence type="ECO:0000256" key="2">
    <source>
        <dbReference type="SAM" id="Phobius"/>
    </source>
</evidence>
<feature type="transmembrane region" description="Helical" evidence="2">
    <location>
        <begin position="615"/>
        <end position="637"/>
    </location>
</feature>
<evidence type="ECO:0000313" key="4">
    <source>
        <dbReference type="Proteomes" id="UP001595921"/>
    </source>
</evidence>
<evidence type="ECO:0000256" key="1">
    <source>
        <dbReference type="SAM" id="MobiDB-lite"/>
    </source>
</evidence>
<feature type="compositionally biased region" description="Gly residues" evidence="1">
    <location>
        <begin position="370"/>
        <end position="392"/>
    </location>
</feature>
<feature type="region of interest" description="Disordered" evidence="1">
    <location>
        <begin position="370"/>
        <end position="406"/>
    </location>
</feature>
<comment type="caution">
    <text evidence="3">The sequence shown here is derived from an EMBL/GenBank/DDBJ whole genome shotgun (WGS) entry which is preliminary data.</text>
</comment>
<dbReference type="Proteomes" id="UP001595921">
    <property type="component" value="Unassembled WGS sequence"/>
</dbReference>
<dbReference type="EMBL" id="JBHSDS010000003">
    <property type="protein sequence ID" value="MFC4356903.1"/>
    <property type="molecule type" value="Genomic_DNA"/>
</dbReference>
<dbReference type="RefSeq" id="WP_267621931.1">
    <property type="nucleotide sequence ID" value="NZ_JAODIW010000006.1"/>
</dbReference>
<gene>
    <name evidence="3" type="ORF">ACFO0N_02955</name>
</gene>
<feature type="transmembrane region" description="Helical" evidence="2">
    <location>
        <begin position="246"/>
        <end position="264"/>
    </location>
</feature>
<feature type="transmembrane region" description="Helical" evidence="2">
    <location>
        <begin position="313"/>
        <end position="337"/>
    </location>
</feature>
<feature type="transmembrane region" description="Helical" evidence="2">
    <location>
        <begin position="413"/>
        <end position="434"/>
    </location>
</feature>
<keyword evidence="2" id="KW-1133">Transmembrane helix</keyword>
<dbReference type="AlphaFoldDB" id="A0ABD5P8B1"/>
<feature type="transmembrane region" description="Helical" evidence="2">
    <location>
        <begin position="555"/>
        <end position="572"/>
    </location>
</feature>
<feature type="transmembrane region" description="Helical" evidence="2">
    <location>
        <begin position="108"/>
        <end position="127"/>
    </location>
</feature>
<keyword evidence="2" id="KW-0812">Transmembrane</keyword>
<feature type="compositionally biased region" description="Polar residues" evidence="1">
    <location>
        <begin position="396"/>
        <end position="406"/>
    </location>
</feature>